<evidence type="ECO:0000256" key="4">
    <source>
        <dbReference type="ARBA" id="ARBA00022475"/>
    </source>
</evidence>
<feature type="transmembrane region" description="Helical" evidence="12">
    <location>
        <begin position="373"/>
        <end position="395"/>
    </location>
</feature>
<protein>
    <recommendedName>
        <fullName evidence="15">Sodium-coupled monocarboxylate transporter 2</fullName>
    </recommendedName>
</protein>
<evidence type="ECO:0000256" key="2">
    <source>
        <dbReference type="ARBA" id="ARBA00006434"/>
    </source>
</evidence>
<evidence type="ECO:0000256" key="1">
    <source>
        <dbReference type="ARBA" id="ARBA00004651"/>
    </source>
</evidence>
<comment type="subcellular location">
    <subcellularLocation>
        <location evidence="1">Cell membrane</location>
        <topology evidence="1">Multi-pass membrane protein</topology>
    </subcellularLocation>
</comment>
<feature type="transmembrane region" description="Helical" evidence="12">
    <location>
        <begin position="238"/>
        <end position="262"/>
    </location>
</feature>
<feature type="transmembrane region" description="Helical" evidence="12">
    <location>
        <begin position="344"/>
        <end position="367"/>
    </location>
</feature>
<dbReference type="PANTHER" id="PTHR42985">
    <property type="entry name" value="SODIUM-COUPLED MONOCARBOXYLATE TRANSPORTER"/>
    <property type="match status" value="1"/>
</dbReference>
<keyword evidence="5 12" id="KW-0812">Transmembrane</keyword>
<evidence type="ECO:0000256" key="5">
    <source>
        <dbReference type="ARBA" id="ARBA00022692"/>
    </source>
</evidence>
<evidence type="ECO:0000256" key="11">
    <source>
        <dbReference type="RuleBase" id="RU362091"/>
    </source>
</evidence>
<accession>A0AAN9T4W6</accession>
<dbReference type="EMBL" id="JBBCAQ010000038">
    <property type="protein sequence ID" value="KAK7572105.1"/>
    <property type="molecule type" value="Genomic_DNA"/>
</dbReference>
<evidence type="ECO:0000256" key="7">
    <source>
        <dbReference type="ARBA" id="ARBA00023053"/>
    </source>
</evidence>
<dbReference type="NCBIfam" id="TIGR00813">
    <property type="entry name" value="sss"/>
    <property type="match status" value="1"/>
</dbReference>
<dbReference type="GO" id="GO:0006814">
    <property type="term" value="P:sodium ion transport"/>
    <property type="evidence" value="ECO:0007669"/>
    <property type="project" value="UniProtKB-KW"/>
</dbReference>
<reference evidence="13 14" key="1">
    <citation type="submission" date="2024-03" db="EMBL/GenBank/DDBJ databases">
        <title>Adaptation during the transition from Ophiocordyceps entomopathogen to insect associate is accompanied by gene loss and intensified selection.</title>
        <authorList>
            <person name="Ward C.M."/>
            <person name="Onetto C.A."/>
            <person name="Borneman A.R."/>
        </authorList>
    </citation>
    <scope>NUCLEOTIDE SEQUENCE [LARGE SCALE GENOMIC DNA]</scope>
    <source>
        <strain evidence="13">AWRI1</strain>
        <tissue evidence="13">Single Adult Female</tissue>
    </source>
</reference>
<dbReference type="PROSITE" id="PS50283">
    <property type="entry name" value="NA_SOLUT_SYMP_3"/>
    <property type="match status" value="1"/>
</dbReference>
<feature type="transmembrane region" description="Helical" evidence="12">
    <location>
        <begin position="149"/>
        <end position="168"/>
    </location>
</feature>
<evidence type="ECO:0008006" key="15">
    <source>
        <dbReference type="Google" id="ProtNLM"/>
    </source>
</evidence>
<feature type="transmembrane region" description="Helical" evidence="12">
    <location>
        <begin position="402"/>
        <end position="424"/>
    </location>
</feature>
<keyword evidence="4" id="KW-1003">Cell membrane</keyword>
<dbReference type="Proteomes" id="UP001367676">
    <property type="component" value="Unassembled WGS sequence"/>
</dbReference>
<evidence type="ECO:0000256" key="9">
    <source>
        <dbReference type="ARBA" id="ARBA00023136"/>
    </source>
</evidence>
<keyword evidence="7" id="KW-0915">Sodium</keyword>
<sequence length="549" mass="61349">MRLNIEEAPFQFQPSQTDYTTKCEKKKLGQGYPSELFYRGCELWETLYGILLAFPLVMYFFIPVYFNLGITSVYQYLDMRFKSKLVRRLASAAYICRTLLVLGVATFTPCIAIKTVIGIPYYVSIIGMILVSILFMLSGGFSSALMGDVVQGILMILVCLIVIVKGTIEAGGPWNVIKLSHEKRRLDFFNFDLDPTKRATTVSALVGHLFISLSMYGCQQNYVQRYASLKTKEKVNRILMLSIPVTMVMMSLSWVVGMVILADYVDCDPKKLGYINDIDELFPFYLEDKFSILPGLLGVVLGTLFNGALSAIVSNVNCVATVLWEDFVSSAPRFKKLSDSKQVWALKILSALSCFVIMGITFCVSQFSGIIEISIIMISATSGPLLGVFTLAMFFPSVNWKGAVSGIIGGFLLIMWLTIGAATLTKPPVVYLPTSIDQCTNDTFNDVVVQHRIDERDKDFKMPMMEVNRSSVVVPEEPIPADENMLHTFYKITYLYYSVIGTLATVLIGVLTSSLMGSQAEEYLFSENLVHPLVAKLRPYHTRIPMEIS</sequence>
<keyword evidence="14" id="KW-1185">Reference proteome</keyword>
<dbReference type="Gene3D" id="1.20.1730.10">
    <property type="entry name" value="Sodium/glucose cotransporter"/>
    <property type="match status" value="1"/>
</dbReference>
<feature type="transmembrane region" description="Helical" evidence="12">
    <location>
        <begin position="119"/>
        <end position="137"/>
    </location>
</feature>
<feature type="transmembrane region" description="Helical" evidence="12">
    <location>
        <begin position="47"/>
        <end position="68"/>
    </location>
</feature>
<dbReference type="InterPro" id="IPR051163">
    <property type="entry name" value="Sodium:Solute_Symporter_SSF"/>
</dbReference>
<comment type="similarity">
    <text evidence="2 11">Belongs to the sodium:solute symporter (SSF) (TC 2.A.21) family.</text>
</comment>
<feature type="transmembrane region" description="Helical" evidence="12">
    <location>
        <begin position="494"/>
        <end position="516"/>
    </location>
</feature>
<keyword evidence="8" id="KW-0406">Ion transport</keyword>
<gene>
    <name evidence="13" type="ORF">V9T40_014577</name>
</gene>
<dbReference type="GO" id="GO:0005886">
    <property type="term" value="C:plasma membrane"/>
    <property type="evidence" value="ECO:0007669"/>
    <property type="project" value="UniProtKB-SubCell"/>
</dbReference>
<evidence type="ECO:0000256" key="6">
    <source>
        <dbReference type="ARBA" id="ARBA00022989"/>
    </source>
</evidence>
<evidence type="ECO:0000313" key="14">
    <source>
        <dbReference type="Proteomes" id="UP001367676"/>
    </source>
</evidence>
<evidence type="ECO:0000256" key="3">
    <source>
        <dbReference type="ARBA" id="ARBA00022448"/>
    </source>
</evidence>
<keyword evidence="9 12" id="KW-0472">Membrane</keyword>
<dbReference type="GO" id="GO:0015293">
    <property type="term" value="F:symporter activity"/>
    <property type="evidence" value="ECO:0007669"/>
    <property type="project" value="TreeGrafter"/>
</dbReference>
<dbReference type="InterPro" id="IPR038377">
    <property type="entry name" value="Na/Glc_symporter_sf"/>
</dbReference>
<evidence type="ECO:0000256" key="12">
    <source>
        <dbReference type="SAM" id="Phobius"/>
    </source>
</evidence>
<keyword evidence="6 12" id="KW-1133">Transmembrane helix</keyword>
<organism evidence="13 14">
    <name type="scientific">Parthenolecanium corni</name>
    <dbReference type="NCBI Taxonomy" id="536013"/>
    <lineage>
        <taxon>Eukaryota</taxon>
        <taxon>Metazoa</taxon>
        <taxon>Ecdysozoa</taxon>
        <taxon>Arthropoda</taxon>
        <taxon>Hexapoda</taxon>
        <taxon>Insecta</taxon>
        <taxon>Pterygota</taxon>
        <taxon>Neoptera</taxon>
        <taxon>Paraneoptera</taxon>
        <taxon>Hemiptera</taxon>
        <taxon>Sternorrhyncha</taxon>
        <taxon>Coccoidea</taxon>
        <taxon>Coccidae</taxon>
        <taxon>Parthenolecanium</taxon>
    </lineage>
</organism>
<evidence type="ECO:0000256" key="8">
    <source>
        <dbReference type="ARBA" id="ARBA00023065"/>
    </source>
</evidence>
<dbReference type="PANTHER" id="PTHR42985:SF2">
    <property type="entry name" value="SODIUM-DEPENDENT MULTIVITAMIN TRANSPORTER"/>
    <property type="match status" value="1"/>
</dbReference>
<dbReference type="Pfam" id="PF00474">
    <property type="entry name" value="SSF"/>
    <property type="match status" value="1"/>
</dbReference>
<dbReference type="InterPro" id="IPR001734">
    <property type="entry name" value="Na/solute_symporter"/>
</dbReference>
<proteinExistence type="inferred from homology"/>
<comment type="caution">
    <text evidence="13">The sequence shown here is derived from an EMBL/GenBank/DDBJ whole genome shotgun (WGS) entry which is preliminary data.</text>
</comment>
<keyword evidence="10" id="KW-0739">Sodium transport</keyword>
<feature type="transmembrane region" description="Helical" evidence="12">
    <location>
        <begin position="89"/>
        <end position="107"/>
    </location>
</feature>
<dbReference type="AlphaFoldDB" id="A0AAN9T4W6"/>
<keyword evidence="3" id="KW-0813">Transport</keyword>
<evidence type="ECO:0000313" key="13">
    <source>
        <dbReference type="EMBL" id="KAK7572105.1"/>
    </source>
</evidence>
<feature type="transmembrane region" description="Helical" evidence="12">
    <location>
        <begin position="292"/>
        <end position="324"/>
    </location>
</feature>
<name>A0AAN9T4W6_9HEMI</name>
<evidence type="ECO:0000256" key="10">
    <source>
        <dbReference type="ARBA" id="ARBA00023201"/>
    </source>
</evidence>
<feature type="transmembrane region" description="Helical" evidence="12">
    <location>
        <begin position="199"/>
        <end position="218"/>
    </location>
</feature>